<dbReference type="Pfam" id="PF24018">
    <property type="entry name" value="DUF7331"/>
    <property type="match status" value="1"/>
</dbReference>
<name>A0A1H7FX68_HALLR</name>
<organism evidence="1 2">
    <name type="scientific">Haloferax larsenii</name>
    <dbReference type="NCBI Taxonomy" id="302484"/>
    <lineage>
        <taxon>Archaea</taxon>
        <taxon>Methanobacteriati</taxon>
        <taxon>Methanobacteriota</taxon>
        <taxon>Stenosarchaea group</taxon>
        <taxon>Halobacteria</taxon>
        <taxon>Halobacteriales</taxon>
        <taxon>Haloferacaceae</taxon>
        <taxon>Haloferax</taxon>
    </lineage>
</organism>
<dbReference type="OrthoDB" id="204329at2157"/>
<evidence type="ECO:0000313" key="2">
    <source>
        <dbReference type="Proteomes" id="UP000183894"/>
    </source>
</evidence>
<reference evidence="1 2" key="1">
    <citation type="submission" date="2016-10" db="EMBL/GenBank/DDBJ databases">
        <authorList>
            <person name="de Groot N.N."/>
        </authorList>
    </citation>
    <scope>NUCLEOTIDE SEQUENCE [LARGE SCALE GENOMIC DNA]</scope>
    <source>
        <strain evidence="1 2">CDM_5</strain>
    </source>
</reference>
<sequence>MRTESRESATDLQSVSTFDDLTGYEDGRAFVICDTKNPNAWIRSDETRPVSD</sequence>
<protein>
    <submittedName>
        <fullName evidence="1">Uncharacterized protein</fullName>
    </submittedName>
</protein>
<proteinExistence type="predicted"/>
<gene>
    <name evidence="1" type="ORF">SAMN04488691_101148</name>
</gene>
<dbReference type="RefSeq" id="WP_170836855.1">
    <property type="nucleotide sequence ID" value="NZ_FOAD01000001.1"/>
</dbReference>
<dbReference type="EMBL" id="FOAD01000001">
    <property type="protein sequence ID" value="SEK30539.1"/>
    <property type="molecule type" value="Genomic_DNA"/>
</dbReference>
<accession>A0A1H7FX68</accession>
<evidence type="ECO:0000313" key="1">
    <source>
        <dbReference type="EMBL" id="SEK30539.1"/>
    </source>
</evidence>
<dbReference type="InterPro" id="IPR055755">
    <property type="entry name" value="DUF7331"/>
</dbReference>
<dbReference type="AlphaFoldDB" id="A0A1H7FX68"/>
<dbReference type="Proteomes" id="UP000183894">
    <property type="component" value="Unassembled WGS sequence"/>
</dbReference>